<accession>A0AAV1XQ58</accession>
<reference evidence="1 2" key="1">
    <citation type="submission" date="2024-03" db="EMBL/GenBank/DDBJ databases">
        <authorList>
            <person name="Martinez-Hernandez J."/>
        </authorList>
    </citation>
    <scope>NUCLEOTIDE SEQUENCE [LARGE SCALE GENOMIC DNA]</scope>
</reference>
<dbReference type="EMBL" id="CAXHTB010000017">
    <property type="protein sequence ID" value="CAL0323778.1"/>
    <property type="molecule type" value="Genomic_DNA"/>
</dbReference>
<proteinExistence type="predicted"/>
<organism evidence="1 2">
    <name type="scientific">Lupinus luteus</name>
    <name type="common">European yellow lupine</name>
    <dbReference type="NCBI Taxonomy" id="3873"/>
    <lineage>
        <taxon>Eukaryota</taxon>
        <taxon>Viridiplantae</taxon>
        <taxon>Streptophyta</taxon>
        <taxon>Embryophyta</taxon>
        <taxon>Tracheophyta</taxon>
        <taxon>Spermatophyta</taxon>
        <taxon>Magnoliopsida</taxon>
        <taxon>eudicotyledons</taxon>
        <taxon>Gunneridae</taxon>
        <taxon>Pentapetalae</taxon>
        <taxon>rosids</taxon>
        <taxon>fabids</taxon>
        <taxon>Fabales</taxon>
        <taxon>Fabaceae</taxon>
        <taxon>Papilionoideae</taxon>
        <taxon>50 kb inversion clade</taxon>
        <taxon>genistoids sensu lato</taxon>
        <taxon>core genistoids</taxon>
        <taxon>Genisteae</taxon>
        <taxon>Lupinus</taxon>
    </lineage>
</organism>
<gene>
    <name evidence="1" type="ORF">LLUT_LOCUS24838</name>
</gene>
<evidence type="ECO:0000313" key="2">
    <source>
        <dbReference type="Proteomes" id="UP001497480"/>
    </source>
</evidence>
<protein>
    <submittedName>
        <fullName evidence="1">Uncharacterized protein</fullName>
    </submittedName>
</protein>
<name>A0AAV1XQ58_LUPLU</name>
<evidence type="ECO:0000313" key="1">
    <source>
        <dbReference type="EMBL" id="CAL0323778.1"/>
    </source>
</evidence>
<dbReference type="AlphaFoldDB" id="A0AAV1XQ58"/>
<sequence length="75" mass="8720">MVSKSNILFRLESYHVHSKFYFVQKFNKHTLNYESECHMRAPQVQESKSDIVWAHGSAGSVYAPSELKRCVLTEN</sequence>
<dbReference type="Proteomes" id="UP001497480">
    <property type="component" value="Unassembled WGS sequence"/>
</dbReference>
<comment type="caution">
    <text evidence="1">The sequence shown here is derived from an EMBL/GenBank/DDBJ whole genome shotgun (WGS) entry which is preliminary data.</text>
</comment>
<keyword evidence="2" id="KW-1185">Reference proteome</keyword>